<organism evidence="1 2">
    <name type="scientific">Ambrosiozyma monospora</name>
    <name type="common">Yeast</name>
    <name type="synonym">Endomycopsis monosporus</name>
    <dbReference type="NCBI Taxonomy" id="43982"/>
    <lineage>
        <taxon>Eukaryota</taxon>
        <taxon>Fungi</taxon>
        <taxon>Dikarya</taxon>
        <taxon>Ascomycota</taxon>
        <taxon>Saccharomycotina</taxon>
        <taxon>Pichiomycetes</taxon>
        <taxon>Pichiales</taxon>
        <taxon>Pichiaceae</taxon>
        <taxon>Ambrosiozyma</taxon>
    </lineage>
</organism>
<comment type="caution">
    <text evidence="1">The sequence shown here is derived from an EMBL/GenBank/DDBJ whole genome shotgun (WGS) entry which is preliminary data.</text>
</comment>
<protein>
    <submittedName>
        <fullName evidence="1">Unnamed protein product</fullName>
    </submittedName>
</protein>
<dbReference type="AlphaFoldDB" id="A0A9W7DJ57"/>
<reference evidence="1" key="1">
    <citation type="submission" date="2023-04" db="EMBL/GenBank/DDBJ databases">
        <title>Ambrosiozyma monospora NBRC 1965.</title>
        <authorList>
            <person name="Ichikawa N."/>
            <person name="Sato H."/>
            <person name="Tonouchi N."/>
        </authorList>
    </citation>
    <scope>NUCLEOTIDE SEQUENCE</scope>
    <source>
        <strain evidence="1">NBRC 1965</strain>
    </source>
</reference>
<keyword evidence="2" id="KW-1185">Reference proteome</keyword>
<proteinExistence type="predicted"/>
<dbReference type="EMBL" id="BSXU01005833">
    <property type="protein sequence ID" value="GMG55616.1"/>
    <property type="molecule type" value="Genomic_DNA"/>
</dbReference>
<evidence type="ECO:0000313" key="1">
    <source>
        <dbReference type="EMBL" id="GMG55616.1"/>
    </source>
</evidence>
<evidence type="ECO:0000313" key="2">
    <source>
        <dbReference type="Proteomes" id="UP001165063"/>
    </source>
</evidence>
<dbReference type="Proteomes" id="UP001165063">
    <property type="component" value="Unassembled WGS sequence"/>
</dbReference>
<accession>A0A9W7DJ57</accession>
<sequence length="167" mass="19304">MYIPTITHPGDVIRPSSNGGYNRRLDRIYITPRLYQSKLKFQHLSKFSFTTHFQIELSLWISNVATGTTLYKIRPNITNKSNNVDFVTAFELPNFSDLNLKLDVFCIKTFQRAKTLSHYLRMFEGNGTTNNDIFGTVTVTRSPTALLIMNETYANLHKRAYQNMNLI</sequence>
<gene>
    <name evidence="1" type="ORF">Amon01_000768900</name>
</gene>
<name>A0A9W7DJ57_AMBMO</name>